<keyword evidence="2" id="KW-1185">Reference proteome</keyword>
<protein>
    <submittedName>
        <fullName evidence="1">Uncharacterized protein</fullName>
    </submittedName>
</protein>
<accession>A0A9P0ZCX9</accession>
<reference evidence="1" key="1">
    <citation type="submission" date="2022-07" db="EMBL/GenBank/DDBJ databases">
        <authorList>
            <person name="Macas J."/>
            <person name="Novak P."/>
            <person name="Neumann P."/>
        </authorList>
    </citation>
    <scope>NUCLEOTIDE SEQUENCE</scope>
</reference>
<evidence type="ECO:0000313" key="1">
    <source>
        <dbReference type="EMBL" id="CAH9094347.1"/>
    </source>
</evidence>
<name>A0A9P0ZCX9_CUSEU</name>
<organism evidence="1 2">
    <name type="scientific">Cuscuta europaea</name>
    <name type="common">European dodder</name>
    <dbReference type="NCBI Taxonomy" id="41803"/>
    <lineage>
        <taxon>Eukaryota</taxon>
        <taxon>Viridiplantae</taxon>
        <taxon>Streptophyta</taxon>
        <taxon>Embryophyta</taxon>
        <taxon>Tracheophyta</taxon>
        <taxon>Spermatophyta</taxon>
        <taxon>Magnoliopsida</taxon>
        <taxon>eudicotyledons</taxon>
        <taxon>Gunneridae</taxon>
        <taxon>Pentapetalae</taxon>
        <taxon>asterids</taxon>
        <taxon>lamiids</taxon>
        <taxon>Solanales</taxon>
        <taxon>Convolvulaceae</taxon>
        <taxon>Cuscuteae</taxon>
        <taxon>Cuscuta</taxon>
        <taxon>Cuscuta subgen. Cuscuta</taxon>
    </lineage>
</organism>
<dbReference type="EMBL" id="CAMAPE010000031">
    <property type="protein sequence ID" value="CAH9094347.1"/>
    <property type="molecule type" value="Genomic_DNA"/>
</dbReference>
<dbReference type="AlphaFoldDB" id="A0A9P0ZCX9"/>
<gene>
    <name evidence="1" type="ORF">CEURO_LOCUS12704</name>
</gene>
<evidence type="ECO:0000313" key="2">
    <source>
        <dbReference type="Proteomes" id="UP001152484"/>
    </source>
</evidence>
<sequence length="78" mass="8743">MKKRCCRRTTLLPSDRTVATAKEYRSQRPALLSPSEIVVYACGLGVIDEEDDFSSSSIRKVTLPRDRSKRRELGASPS</sequence>
<dbReference type="Proteomes" id="UP001152484">
    <property type="component" value="Unassembled WGS sequence"/>
</dbReference>
<comment type="caution">
    <text evidence="1">The sequence shown here is derived from an EMBL/GenBank/DDBJ whole genome shotgun (WGS) entry which is preliminary data.</text>
</comment>
<proteinExistence type="predicted"/>